<keyword evidence="4" id="KW-1185">Reference proteome</keyword>
<feature type="region of interest" description="Disordered" evidence="1">
    <location>
        <begin position="1"/>
        <end position="25"/>
    </location>
</feature>
<dbReference type="EMBL" id="BAAANH010000006">
    <property type="protein sequence ID" value="GAA1766998.1"/>
    <property type="molecule type" value="Genomic_DNA"/>
</dbReference>
<dbReference type="InterPro" id="IPR051043">
    <property type="entry name" value="Sulfatase_Mod_Factor_Kinase"/>
</dbReference>
<feature type="compositionally biased region" description="Low complexity" evidence="1">
    <location>
        <begin position="1"/>
        <end position="17"/>
    </location>
</feature>
<dbReference type="Proteomes" id="UP001500506">
    <property type="component" value="Unassembled WGS sequence"/>
</dbReference>
<dbReference type="Gene3D" id="3.90.1580.10">
    <property type="entry name" value="paralog of FGE (formylglycine-generating enzyme)"/>
    <property type="match status" value="1"/>
</dbReference>
<reference evidence="3 4" key="1">
    <citation type="journal article" date="2019" name="Int. J. Syst. Evol. Microbiol.">
        <title>The Global Catalogue of Microorganisms (GCM) 10K type strain sequencing project: providing services to taxonomists for standard genome sequencing and annotation.</title>
        <authorList>
            <consortium name="The Broad Institute Genomics Platform"/>
            <consortium name="The Broad Institute Genome Sequencing Center for Infectious Disease"/>
            <person name="Wu L."/>
            <person name="Ma J."/>
        </authorList>
    </citation>
    <scope>NUCLEOTIDE SEQUENCE [LARGE SCALE GENOMIC DNA]</scope>
    <source>
        <strain evidence="3 4">JCM 14319</strain>
    </source>
</reference>
<dbReference type="InterPro" id="IPR016187">
    <property type="entry name" value="CTDL_fold"/>
</dbReference>
<evidence type="ECO:0000256" key="1">
    <source>
        <dbReference type="SAM" id="MobiDB-lite"/>
    </source>
</evidence>
<evidence type="ECO:0000313" key="4">
    <source>
        <dbReference type="Proteomes" id="UP001500506"/>
    </source>
</evidence>
<dbReference type="SUPFAM" id="SSF56436">
    <property type="entry name" value="C-type lectin-like"/>
    <property type="match status" value="1"/>
</dbReference>
<dbReference type="InterPro" id="IPR042095">
    <property type="entry name" value="SUMF_sf"/>
</dbReference>
<comment type="caution">
    <text evidence="3">The sequence shown here is derived from an EMBL/GenBank/DDBJ whole genome shotgun (WGS) entry which is preliminary data.</text>
</comment>
<dbReference type="PANTHER" id="PTHR23150">
    <property type="entry name" value="SULFATASE MODIFYING FACTOR 1, 2"/>
    <property type="match status" value="1"/>
</dbReference>
<feature type="domain" description="Sulfatase-modifying factor enzyme-like" evidence="2">
    <location>
        <begin position="38"/>
        <end position="244"/>
    </location>
</feature>
<evidence type="ECO:0000259" key="2">
    <source>
        <dbReference type="Pfam" id="PF03781"/>
    </source>
</evidence>
<gene>
    <name evidence="3" type="ORF">GCM10009747_29210</name>
</gene>
<dbReference type="Pfam" id="PF03781">
    <property type="entry name" value="FGE-sulfatase"/>
    <property type="match status" value="1"/>
</dbReference>
<dbReference type="InterPro" id="IPR005532">
    <property type="entry name" value="SUMF_dom"/>
</dbReference>
<evidence type="ECO:0000313" key="3">
    <source>
        <dbReference type="EMBL" id="GAA1766998.1"/>
    </source>
</evidence>
<organism evidence="3 4">
    <name type="scientific">Agromyces humatus</name>
    <dbReference type="NCBI Taxonomy" id="279573"/>
    <lineage>
        <taxon>Bacteria</taxon>
        <taxon>Bacillati</taxon>
        <taxon>Actinomycetota</taxon>
        <taxon>Actinomycetes</taxon>
        <taxon>Micrococcales</taxon>
        <taxon>Microbacteriaceae</taxon>
        <taxon>Agromyces</taxon>
    </lineage>
</organism>
<proteinExistence type="predicted"/>
<protein>
    <recommendedName>
        <fullName evidence="2">Sulfatase-modifying factor enzyme-like domain-containing protein</fullName>
    </recommendedName>
</protein>
<dbReference type="PANTHER" id="PTHR23150:SF19">
    <property type="entry name" value="FORMYLGLYCINE-GENERATING ENZYME"/>
    <property type="match status" value="1"/>
</dbReference>
<name>A0ABN2KV28_9MICO</name>
<accession>A0ABN2KV28</accession>
<sequence length="282" mass="30527">MEPDSGSAASASENSSSLRTPDGAARACETASVTDIEMASIDGGTVALHDARRKVRWSVDLEPFEIGVYPVTQAQLAEMLGETASHPRRPATEVSWLRAIRFCNAASEWEGLDPAYTYDGEDVTWHVDADGFRLPTEAEWEFACRAGSTLPHYGPLDEVAWTSADGVTAPQDVGGKHPNLNGLFDTLGNVWEWCWDLLDPARYDAYRVFRGGGFADDAWSVRASVRRGGAPRMHHEDVGFRVARGGFDTPDAAQGWSAAADLERAAFDGPLPSGWTPRGAAQ</sequence>